<feature type="signal peptide" evidence="3">
    <location>
        <begin position="1"/>
        <end position="22"/>
    </location>
</feature>
<name>A0ABT0RLS2_9SPHN</name>
<dbReference type="EMBL" id="JAMGBD010000001">
    <property type="protein sequence ID" value="MCL6683475.1"/>
    <property type="molecule type" value="Genomic_DNA"/>
</dbReference>
<evidence type="ECO:0000256" key="3">
    <source>
        <dbReference type="SAM" id="SignalP"/>
    </source>
</evidence>
<accession>A0ABT0RLS2</accession>
<feature type="chain" id="PRO_5046427870" evidence="3">
    <location>
        <begin position="23"/>
        <end position="315"/>
    </location>
</feature>
<dbReference type="InterPro" id="IPR019734">
    <property type="entry name" value="TPR_rpt"/>
</dbReference>
<dbReference type="InterPro" id="IPR011990">
    <property type="entry name" value="TPR-like_helical_dom_sf"/>
</dbReference>
<comment type="caution">
    <text evidence="4">The sequence shown here is derived from an EMBL/GenBank/DDBJ whole genome shotgun (WGS) entry which is preliminary data.</text>
</comment>
<gene>
    <name evidence="4" type="ORF">LZ536_06105</name>
</gene>
<keyword evidence="5" id="KW-1185">Reference proteome</keyword>
<protein>
    <submittedName>
        <fullName evidence="4">Tetratricopeptide repeat protein</fullName>
    </submittedName>
</protein>
<keyword evidence="1" id="KW-0175">Coiled coil</keyword>
<feature type="coiled-coil region" evidence="1">
    <location>
        <begin position="70"/>
        <end position="111"/>
    </location>
</feature>
<feature type="region of interest" description="Disordered" evidence="2">
    <location>
        <begin position="120"/>
        <end position="187"/>
    </location>
</feature>
<dbReference type="Gene3D" id="1.25.40.10">
    <property type="entry name" value="Tetratricopeptide repeat domain"/>
    <property type="match status" value="1"/>
</dbReference>
<dbReference type="SUPFAM" id="SSF48452">
    <property type="entry name" value="TPR-like"/>
    <property type="match status" value="1"/>
</dbReference>
<proteinExistence type="predicted"/>
<organism evidence="4 5">
    <name type="scientific">Sphingomonas alba</name>
    <dbReference type="NCBI Taxonomy" id="2908208"/>
    <lineage>
        <taxon>Bacteria</taxon>
        <taxon>Pseudomonadati</taxon>
        <taxon>Pseudomonadota</taxon>
        <taxon>Alphaproteobacteria</taxon>
        <taxon>Sphingomonadales</taxon>
        <taxon>Sphingomonadaceae</taxon>
        <taxon>Sphingomonas</taxon>
    </lineage>
</organism>
<keyword evidence="3" id="KW-0732">Signal</keyword>
<dbReference type="Pfam" id="PF13174">
    <property type="entry name" value="TPR_6"/>
    <property type="match status" value="1"/>
</dbReference>
<dbReference type="RefSeq" id="WP_249847406.1">
    <property type="nucleotide sequence ID" value="NZ_JAMGBD010000001.1"/>
</dbReference>
<sequence>MRSLKFACLTALALIAVAPADAQRRQATPEERIERLEKQVRQVQKQVFPKGQPADTAGFSDDPAATLTLTNQLSNRLDAIEQEMAQITRASEENGNRLATMEAELARLRADQDRRLRALETNSGGSGTSANDGATGNDDQTDDQAAPPPETRDSGPLVSKPKVEKPKPKPNAPVIASAKPGDANFDATGEEAYDRGYQLWSTGRYDEAITTLRAFSSSFPGHRRVSWANNLVGRSLLDKGQARAAAEALLANYRGNPKGERAPDSLYYLGQALMKLNQPAQACKAYGELEDVYGSTMRAELKKMLPAARTAAKCG</sequence>
<dbReference type="Proteomes" id="UP001165363">
    <property type="component" value="Unassembled WGS sequence"/>
</dbReference>
<reference evidence="4" key="1">
    <citation type="submission" date="2022-05" db="EMBL/GenBank/DDBJ databases">
        <authorList>
            <person name="Jo J.-H."/>
            <person name="Im W.-T."/>
        </authorList>
    </citation>
    <scope>NUCLEOTIDE SEQUENCE</scope>
    <source>
        <strain evidence="4">SE158</strain>
    </source>
</reference>
<evidence type="ECO:0000313" key="4">
    <source>
        <dbReference type="EMBL" id="MCL6683475.1"/>
    </source>
</evidence>
<evidence type="ECO:0000256" key="2">
    <source>
        <dbReference type="SAM" id="MobiDB-lite"/>
    </source>
</evidence>
<evidence type="ECO:0000313" key="5">
    <source>
        <dbReference type="Proteomes" id="UP001165363"/>
    </source>
</evidence>
<evidence type="ECO:0000256" key="1">
    <source>
        <dbReference type="SAM" id="Coils"/>
    </source>
</evidence>